<dbReference type="Proteomes" id="UP001063166">
    <property type="component" value="Unassembled WGS sequence"/>
</dbReference>
<dbReference type="EMBL" id="BRPK01000010">
    <property type="protein sequence ID" value="GLB41653.1"/>
    <property type="molecule type" value="Genomic_DNA"/>
</dbReference>
<protein>
    <submittedName>
        <fullName evidence="1">Uncharacterized protein</fullName>
    </submittedName>
</protein>
<comment type="caution">
    <text evidence="1">The sequence shown here is derived from an EMBL/GenBank/DDBJ whole genome shotgun (WGS) entry which is preliminary data.</text>
</comment>
<organism evidence="1 2">
    <name type="scientific">Lyophyllum shimeji</name>
    <name type="common">Hon-shimeji</name>
    <name type="synonym">Tricholoma shimeji</name>
    <dbReference type="NCBI Taxonomy" id="47721"/>
    <lineage>
        <taxon>Eukaryota</taxon>
        <taxon>Fungi</taxon>
        <taxon>Dikarya</taxon>
        <taxon>Basidiomycota</taxon>
        <taxon>Agaricomycotina</taxon>
        <taxon>Agaricomycetes</taxon>
        <taxon>Agaricomycetidae</taxon>
        <taxon>Agaricales</taxon>
        <taxon>Tricholomatineae</taxon>
        <taxon>Lyophyllaceae</taxon>
        <taxon>Lyophyllum</taxon>
    </lineage>
</organism>
<reference evidence="1" key="1">
    <citation type="submission" date="2022-07" db="EMBL/GenBank/DDBJ databases">
        <title>The genome of Lyophyllum shimeji provides insight into the initial evolution of ectomycorrhizal fungal genome.</title>
        <authorList>
            <person name="Kobayashi Y."/>
            <person name="Shibata T."/>
            <person name="Hirakawa H."/>
            <person name="Shigenobu S."/>
            <person name="Nishiyama T."/>
            <person name="Yamada A."/>
            <person name="Hasebe M."/>
            <person name="Kawaguchi M."/>
        </authorList>
    </citation>
    <scope>NUCLEOTIDE SEQUENCE</scope>
    <source>
        <strain evidence="1">AT787</strain>
    </source>
</reference>
<sequence length="88" mass="9920">MALTARLRRERTIVRGRGTLAVLQVDDISFALISQCTLGGSGHHDRKRIHAYASRLHSRVKRHLNLDFGKVRIRSPFGNDAHGDHLGR</sequence>
<proteinExistence type="predicted"/>
<accession>A0A9P3PTB2</accession>
<gene>
    <name evidence="1" type="ORF">LshimejAT787_1002530</name>
</gene>
<keyword evidence="2" id="KW-1185">Reference proteome</keyword>
<evidence type="ECO:0000313" key="1">
    <source>
        <dbReference type="EMBL" id="GLB41653.1"/>
    </source>
</evidence>
<evidence type="ECO:0000313" key="2">
    <source>
        <dbReference type="Proteomes" id="UP001063166"/>
    </source>
</evidence>
<name>A0A9P3PTB2_LYOSH</name>
<dbReference type="AlphaFoldDB" id="A0A9P3PTB2"/>